<reference evidence="2" key="1">
    <citation type="submission" date="2019-08" db="EMBL/GenBank/DDBJ databases">
        <title>The genome of the North American firefly Photinus pyralis.</title>
        <authorList>
            <consortium name="Photinus pyralis genome working group"/>
            <person name="Fallon T.R."/>
            <person name="Sander Lower S.E."/>
            <person name="Weng J.-K."/>
        </authorList>
    </citation>
    <scope>NUCLEOTIDE SEQUENCE</scope>
    <source>
        <strain evidence="2">TRF0915ILg1</strain>
        <tissue evidence="2">Whole body</tissue>
    </source>
</reference>
<evidence type="ECO:0000256" key="1">
    <source>
        <dbReference type="SAM" id="MobiDB-lite"/>
    </source>
</evidence>
<gene>
    <name evidence="2" type="ORF">ILUMI_03395</name>
</gene>
<proteinExistence type="predicted"/>
<organism evidence="2 3">
    <name type="scientific">Ignelater luminosus</name>
    <name type="common">Cucubano</name>
    <name type="synonym">Pyrophorus luminosus</name>
    <dbReference type="NCBI Taxonomy" id="2038154"/>
    <lineage>
        <taxon>Eukaryota</taxon>
        <taxon>Metazoa</taxon>
        <taxon>Ecdysozoa</taxon>
        <taxon>Arthropoda</taxon>
        <taxon>Hexapoda</taxon>
        <taxon>Insecta</taxon>
        <taxon>Pterygota</taxon>
        <taxon>Neoptera</taxon>
        <taxon>Endopterygota</taxon>
        <taxon>Coleoptera</taxon>
        <taxon>Polyphaga</taxon>
        <taxon>Elateriformia</taxon>
        <taxon>Elateroidea</taxon>
        <taxon>Elateridae</taxon>
        <taxon>Agrypninae</taxon>
        <taxon>Pyrophorini</taxon>
        <taxon>Ignelater</taxon>
    </lineage>
</organism>
<sequence length="149" mass="17496">MEPIKLKIEKRGLGWLDQIYRMKEDQLPRQVYEARPTAKSKRRSRRNRRQTEVRKVAAERNIEWKMLVAGLIVFCKPNLCYALDSPAQLRCIREGRVGFVWQKLSLRNPKNLAEDEMQHCLYNSESKLDNSDADDDLFEVADADDDLDL</sequence>
<keyword evidence="3" id="KW-1185">Reference proteome</keyword>
<accession>A0A8K0GIC9</accession>
<evidence type="ECO:0000313" key="2">
    <source>
        <dbReference type="EMBL" id="KAF2902787.1"/>
    </source>
</evidence>
<dbReference type="Proteomes" id="UP000801492">
    <property type="component" value="Unassembled WGS sequence"/>
</dbReference>
<evidence type="ECO:0000313" key="3">
    <source>
        <dbReference type="Proteomes" id="UP000801492"/>
    </source>
</evidence>
<feature type="region of interest" description="Disordered" evidence="1">
    <location>
        <begin position="31"/>
        <end position="52"/>
    </location>
</feature>
<name>A0A8K0GIC9_IGNLU</name>
<feature type="compositionally biased region" description="Basic residues" evidence="1">
    <location>
        <begin position="38"/>
        <end position="48"/>
    </location>
</feature>
<dbReference type="AlphaFoldDB" id="A0A8K0GIC9"/>
<comment type="caution">
    <text evidence="2">The sequence shown here is derived from an EMBL/GenBank/DDBJ whole genome shotgun (WGS) entry which is preliminary data.</text>
</comment>
<protein>
    <submittedName>
        <fullName evidence="2">Uncharacterized protein</fullName>
    </submittedName>
</protein>
<dbReference type="EMBL" id="VTPC01001188">
    <property type="protein sequence ID" value="KAF2902787.1"/>
    <property type="molecule type" value="Genomic_DNA"/>
</dbReference>